<reference evidence="1" key="1">
    <citation type="submission" date="2015-05" db="UniProtKB">
        <authorList>
            <consortium name="EnsemblMetazoa"/>
        </authorList>
    </citation>
    <scope>IDENTIFICATION</scope>
</reference>
<proteinExistence type="predicted"/>
<dbReference type="InParanoid" id="T1HPI9"/>
<keyword evidence="2" id="KW-1185">Reference proteome</keyword>
<dbReference type="EnsemblMetazoa" id="RPRC005963-RA">
    <property type="protein sequence ID" value="RPRC005963-PA"/>
    <property type="gene ID" value="RPRC005963"/>
</dbReference>
<dbReference type="VEuPathDB" id="VectorBase:RPRC005963"/>
<dbReference type="EMBL" id="ACPB03001463">
    <property type="status" value="NOT_ANNOTATED_CDS"/>
    <property type="molecule type" value="Genomic_DNA"/>
</dbReference>
<dbReference type="AlphaFoldDB" id="T1HPI9"/>
<protein>
    <submittedName>
        <fullName evidence="1">Uncharacterized protein</fullName>
    </submittedName>
</protein>
<accession>T1HPI9</accession>
<dbReference type="HOGENOM" id="CLU_1870316_0_0_1"/>
<evidence type="ECO:0000313" key="2">
    <source>
        <dbReference type="Proteomes" id="UP000015103"/>
    </source>
</evidence>
<dbReference type="Proteomes" id="UP000015103">
    <property type="component" value="Unassembled WGS sequence"/>
</dbReference>
<organism evidence="1 2">
    <name type="scientific">Rhodnius prolixus</name>
    <name type="common">Triatomid bug</name>
    <dbReference type="NCBI Taxonomy" id="13249"/>
    <lineage>
        <taxon>Eukaryota</taxon>
        <taxon>Metazoa</taxon>
        <taxon>Ecdysozoa</taxon>
        <taxon>Arthropoda</taxon>
        <taxon>Hexapoda</taxon>
        <taxon>Insecta</taxon>
        <taxon>Pterygota</taxon>
        <taxon>Neoptera</taxon>
        <taxon>Paraneoptera</taxon>
        <taxon>Hemiptera</taxon>
        <taxon>Heteroptera</taxon>
        <taxon>Panheteroptera</taxon>
        <taxon>Cimicomorpha</taxon>
        <taxon>Reduviidae</taxon>
        <taxon>Triatominae</taxon>
        <taxon>Rhodnius</taxon>
    </lineage>
</organism>
<sequence length="137" mass="16613">YWCNNRKNNERSFYRIEGFIKQLKRKLITSKKWKKNLINKNNKKLLFGYEKNERRELFRPKVLHSIGNTEHNGSNVDWVAEQWRQVIQGEPNESVEVLGYWQRTFQNEESEKDATREAYHDFVASKKIERRCSISFL</sequence>
<name>T1HPI9_RHOPR</name>
<evidence type="ECO:0000313" key="1">
    <source>
        <dbReference type="EnsemblMetazoa" id="RPRC005963-PA"/>
    </source>
</evidence>